<keyword evidence="1" id="KW-1133">Transmembrane helix</keyword>
<proteinExistence type="predicted"/>
<dbReference type="Proteomes" id="UP000218334">
    <property type="component" value="Unassembled WGS sequence"/>
</dbReference>
<keyword evidence="1" id="KW-0472">Membrane</keyword>
<evidence type="ECO:0000313" key="2">
    <source>
        <dbReference type="EMBL" id="PBK68633.1"/>
    </source>
</evidence>
<feature type="transmembrane region" description="Helical" evidence="1">
    <location>
        <begin position="21"/>
        <end position="41"/>
    </location>
</feature>
<gene>
    <name evidence="2" type="ORF">ARMSODRAFT_1019747</name>
</gene>
<feature type="transmembrane region" description="Helical" evidence="1">
    <location>
        <begin position="47"/>
        <end position="65"/>
    </location>
</feature>
<evidence type="ECO:0000313" key="3">
    <source>
        <dbReference type="Proteomes" id="UP000218334"/>
    </source>
</evidence>
<organism evidence="2 3">
    <name type="scientific">Armillaria solidipes</name>
    <dbReference type="NCBI Taxonomy" id="1076256"/>
    <lineage>
        <taxon>Eukaryota</taxon>
        <taxon>Fungi</taxon>
        <taxon>Dikarya</taxon>
        <taxon>Basidiomycota</taxon>
        <taxon>Agaricomycotina</taxon>
        <taxon>Agaricomycetes</taxon>
        <taxon>Agaricomycetidae</taxon>
        <taxon>Agaricales</taxon>
        <taxon>Marasmiineae</taxon>
        <taxon>Physalacriaceae</taxon>
        <taxon>Armillaria</taxon>
    </lineage>
</organism>
<keyword evidence="3" id="KW-1185">Reference proteome</keyword>
<reference evidence="3" key="1">
    <citation type="journal article" date="2017" name="Nat. Ecol. Evol.">
        <title>Genome expansion and lineage-specific genetic innovations in the forest pathogenic fungi Armillaria.</title>
        <authorList>
            <person name="Sipos G."/>
            <person name="Prasanna A.N."/>
            <person name="Walter M.C."/>
            <person name="O'Connor E."/>
            <person name="Balint B."/>
            <person name="Krizsan K."/>
            <person name="Kiss B."/>
            <person name="Hess J."/>
            <person name="Varga T."/>
            <person name="Slot J."/>
            <person name="Riley R."/>
            <person name="Boka B."/>
            <person name="Rigling D."/>
            <person name="Barry K."/>
            <person name="Lee J."/>
            <person name="Mihaltcheva S."/>
            <person name="LaButti K."/>
            <person name="Lipzen A."/>
            <person name="Waldron R."/>
            <person name="Moloney N.M."/>
            <person name="Sperisen C."/>
            <person name="Kredics L."/>
            <person name="Vagvoelgyi C."/>
            <person name="Patrignani A."/>
            <person name="Fitzpatrick D."/>
            <person name="Nagy I."/>
            <person name="Doyle S."/>
            <person name="Anderson J.B."/>
            <person name="Grigoriev I.V."/>
            <person name="Gueldener U."/>
            <person name="Muensterkoetter M."/>
            <person name="Nagy L.G."/>
        </authorList>
    </citation>
    <scope>NUCLEOTIDE SEQUENCE [LARGE SCALE GENOMIC DNA]</scope>
    <source>
        <strain evidence="3">28-4</strain>
    </source>
</reference>
<name>A0A2H3BXL8_9AGAR</name>
<evidence type="ECO:0000256" key="1">
    <source>
        <dbReference type="SAM" id="Phobius"/>
    </source>
</evidence>
<dbReference type="AlphaFoldDB" id="A0A2H3BXL8"/>
<sequence>MDFNIEPVERKASNRTKHGQISGHWMHAALLAAMASSLAVAATSWEVGFYLLLLTFFLAVGVHAYRPSVNGVSSVGSTWGTIFIMGTSGKSVPVYVDMERTTVMDVLVEVMHREGTHSAAEDSSYDLFVLAGGGALPRTARLSGLAVRASTHLALRWRVRGGSGKAGPSRYKERSKSVVFLSSLANRLPT</sequence>
<accession>A0A2H3BXL8</accession>
<protein>
    <submittedName>
        <fullName evidence="2">Uncharacterized protein</fullName>
    </submittedName>
</protein>
<keyword evidence="1" id="KW-0812">Transmembrane</keyword>
<dbReference type="EMBL" id="KZ293432">
    <property type="protein sequence ID" value="PBK68633.1"/>
    <property type="molecule type" value="Genomic_DNA"/>
</dbReference>